<comment type="caution">
    <text evidence="1">The sequence shown here is derived from an EMBL/GenBank/DDBJ whole genome shotgun (WGS) entry which is preliminary data.</text>
</comment>
<reference evidence="2" key="1">
    <citation type="submission" date="2023-07" db="EMBL/GenBank/DDBJ databases">
        <title>Novel species in the genus Lipingzhangella isolated from Sambhar Salt Lake.</title>
        <authorList>
            <person name="Jiya N."/>
            <person name="Kajale S."/>
            <person name="Sharma A."/>
        </authorList>
    </citation>
    <scope>NUCLEOTIDE SEQUENCE [LARGE SCALE GENOMIC DNA]</scope>
    <source>
        <strain evidence="2">LS1_29</strain>
    </source>
</reference>
<keyword evidence="2" id="KW-1185">Reference proteome</keyword>
<accession>A0ABU2H4E3</accession>
<sequence>MPDYLENFGEFTRETAKDWAVVQFLQNEFGMTLEQINSLER</sequence>
<gene>
    <name evidence="1" type="ORF">RIF23_07705</name>
</gene>
<evidence type="ECO:0000313" key="1">
    <source>
        <dbReference type="EMBL" id="MDS1270177.1"/>
    </source>
</evidence>
<protein>
    <submittedName>
        <fullName evidence="1">Uncharacterized protein</fullName>
    </submittedName>
</protein>
<dbReference type="Proteomes" id="UP001250214">
    <property type="component" value="Unassembled WGS sequence"/>
</dbReference>
<dbReference type="EMBL" id="JAVLVT010000003">
    <property type="protein sequence ID" value="MDS1270177.1"/>
    <property type="molecule type" value="Genomic_DNA"/>
</dbReference>
<evidence type="ECO:0000313" key="2">
    <source>
        <dbReference type="Proteomes" id="UP001250214"/>
    </source>
</evidence>
<dbReference type="RefSeq" id="WP_310911716.1">
    <property type="nucleotide sequence ID" value="NZ_JAVLVT010000003.1"/>
</dbReference>
<proteinExistence type="predicted"/>
<organism evidence="1 2">
    <name type="scientific">Lipingzhangella rawalii</name>
    <dbReference type="NCBI Taxonomy" id="2055835"/>
    <lineage>
        <taxon>Bacteria</taxon>
        <taxon>Bacillati</taxon>
        <taxon>Actinomycetota</taxon>
        <taxon>Actinomycetes</taxon>
        <taxon>Streptosporangiales</taxon>
        <taxon>Nocardiopsidaceae</taxon>
        <taxon>Lipingzhangella</taxon>
    </lineage>
</organism>
<name>A0ABU2H4E3_9ACTN</name>